<feature type="chain" id="PRO_5044225217" evidence="1">
    <location>
        <begin position="17"/>
        <end position="212"/>
    </location>
</feature>
<organism evidence="2 3">
    <name type="scientific">Purpureocillium lavendulum</name>
    <dbReference type="NCBI Taxonomy" id="1247861"/>
    <lineage>
        <taxon>Eukaryota</taxon>
        <taxon>Fungi</taxon>
        <taxon>Dikarya</taxon>
        <taxon>Ascomycota</taxon>
        <taxon>Pezizomycotina</taxon>
        <taxon>Sordariomycetes</taxon>
        <taxon>Hypocreomycetidae</taxon>
        <taxon>Hypocreales</taxon>
        <taxon>Ophiocordycipitaceae</taxon>
        <taxon>Purpureocillium</taxon>
    </lineage>
</organism>
<evidence type="ECO:0000313" key="3">
    <source>
        <dbReference type="Proteomes" id="UP001163105"/>
    </source>
</evidence>
<keyword evidence="3" id="KW-1185">Reference proteome</keyword>
<keyword evidence="1" id="KW-0732">Signal</keyword>
<gene>
    <name evidence="2" type="ORF">O9K51_04646</name>
</gene>
<sequence length="212" mass="23179">MHAFQTMLAFLVVVVAAGIAPTNPPRPSYLHVLNNCTVGFSGRSRLVGRGPQEWETWSIGAGETMSDPVVDSRAWKDFELALDLADSRAMGVPTEQLDFSYRLKKMPGFSRRKKNQGDGLVIEFSVSSPIPRTPVRLLTGQNIHYGPASDDCPTIAVDGRRNGSPADILYLEQCVAPAEDIFLVLCAAECVTGACPEPFDEDPDDYEPVYES</sequence>
<reference evidence="2" key="1">
    <citation type="submission" date="2023-01" db="EMBL/GenBank/DDBJ databases">
        <title>The growth and conidiation of Purpureocillium lavendulum are regulated by nitrogen source and histone H3K14 acetylation.</title>
        <authorList>
            <person name="Tang P."/>
            <person name="Han J."/>
            <person name="Zhang C."/>
            <person name="Tang P."/>
            <person name="Qi F."/>
            <person name="Zhang K."/>
            <person name="Liang L."/>
        </authorList>
    </citation>
    <scope>NUCLEOTIDE SEQUENCE</scope>
    <source>
        <strain evidence="2">YMF1.00683</strain>
    </source>
</reference>
<evidence type="ECO:0000313" key="2">
    <source>
        <dbReference type="EMBL" id="KAJ6443467.1"/>
    </source>
</evidence>
<dbReference type="AlphaFoldDB" id="A0AB34FWF1"/>
<evidence type="ECO:0000256" key="1">
    <source>
        <dbReference type="SAM" id="SignalP"/>
    </source>
</evidence>
<proteinExistence type="predicted"/>
<feature type="signal peptide" evidence="1">
    <location>
        <begin position="1"/>
        <end position="16"/>
    </location>
</feature>
<dbReference type="Proteomes" id="UP001163105">
    <property type="component" value="Unassembled WGS sequence"/>
</dbReference>
<comment type="caution">
    <text evidence="2">The sequence shown here is derived from an EMBL/GenBank/DDBJ whole genome shotgun (WGS) entry which is preliminary data.</text>
</comment>
<dbReference type="EMBL" id="JAQHRD010000003">
    <property type="protein sequence ID" value="KAJ6443467.1"/>
    <property type="molecule type" value="Genomic_DNA"/>
</dbReference>
<name>A0AB34FWF1_9HYPO</name>
<protein>
    <submittedName>
        <fullName evidence="2">Uncharacterized protein</fullName>
    </submittedName>
</protein>
<accession>A0AB34FWF1</accession>